<feature type="compositionally biased region" description="Low complexity" evidence="8">
    <location>
        <begin position="51"/>
        <end position="60"/>
    </location>
</feature>
<sequence>MLRSEDVQNKTFTSTQFRPGYDQREVDDFLDQVLETLRQYEQGGAPGAAPGGEPLPAPRAGHPPYVPPSSPTPDGGEQGFAQRATRWLRGDPPS</sequence>
<dbReference type="GO" id="GO:0051301">
    <property type="term" value="P:cell division"/>
    <property type="evidence" value="ECO:0007669"/>
    <property type="project" value="UniProtKB-KW"/>
</dbReference>
<dbReference type="OrthoDB" id="9815492at2"/>
<gene>
    <name evidence="9" type="ORF">BCF74_12931</name>
</gene>
<keyword evidence="3" id="KW-0963">Cytoplasm</keyword>
<keyword evidence="10" id="KW-1185">Reference proteome</keyword>
<reference evidence="9 10" key="1">
    <citation type="submission" date="2018-03" db="EMBL/GenBank/DDBJ databases">
        <title>Genomic Encyclopedia of Archaeal and Bacterial Type Strains, Phase II (KMG-II): from individual species to whole genera.</title>
        <authorList>
            <person name="Goeker M."/>
        </authorList>
    </citation>
    <scope>NUCLEOTIDE SEQUENCE [LARGE SCALE GENOMIC DNA]</scope>
    <source>
        <strain evidence="9 10">ATCC BAA-1496</strain>
    </source>
</reference>
<comment type="subcellular location">
    <subcellularLocation>
        <location evidence="1">Cytoplasm</location>
    </subcellularLocation>
</comment>
<organism evidence="9 10">
    <name type="scientific">Knoellia remsis</name>
    <dbReference type="NCBI Taxonomy" id="407159"/>
    <lineage>
        <taxon>Bacteria</taxon>
        <taxon>Bacillati</taxon>
        <taxon>Actinomycetota</taxon>
        <taxon>Actinomycetes</taxon>
        <taxon>Micrococcales</taxon>
        <taxon>Intrasporangiaceae</taxon>
        <taxon>Knoellia</taxon>
    </lineage>
</organism>
<dbReference type="InterPro" id="IPR007793">
    <property type="entry name" value="DivIVA_fam"/>
</dbReference>
<evidence type="ECO:0000256" key="4">
    <source>
        <dbReference type="ARBA" id="ARBA00022618"/>
    </source>
</evidence>
<protein>
    <recommendedName>
        <fullName evidence="2">Cell wall synthesis protein Wag31</fullName>
    </recommendedName>
    <alternativeName>
        <fullName evidence="7">Antigen 84</fullName>
    </alternativeName>
</protein>
<evidence type="ECO:0000256" key="7">
    <source>
        <dbReference type="ARBA" id="ARBA00031737"/>
    </source>
</evidence>
<name>A0A2T0U4Y1_9MICO</name>
<dbReference type="InterPro" id="IPR019933">
    <property type="entry name" value="DivIVA_domain"/>
</dbReference>
<keyword evidence="5" id="KW-0175">Coiled coil</keyword>
<keyword evidence="6" id="KW-0131">Cell cycle</keyword>
<evidence type="ECO:0000256" key="6">
    <source>
        <dbReference type="ARBA" id="ARBA00023306"/>
    </source>
</evidence>
<dbReference type="NCBIfam" id="TIGR03544">
    <property type="entry name" value="DivI1A_domain"/>
    <property type="match status" value="1"/>
</dbReference>
<proteinExistence type="predicted"/>
<evidence type="ECO:0000313" key="9">
    <source>
        <dbReference type="EMBL" id="PRY52960.1"/>
    </source>
</evidence>
<evidence type="ECO:0000256" key="5">
    <source>
        <dbReference type="ARBA" id="ARBA00023054"/>
    </source>
</evidence>
<evidence type="ECO:0000256" key="3">
    <source>
        <dbReference type="ARBA" id="ARBA00022490"/>
    </source>
</evidence>
<evidence type="ECO:0000256" key="2">
    <source>
        <dbReference type="ARBA" id="ARBA00018787"/>
    </source>
</evidence>
<dbReference type="Gene3D" id="6.10.250.660">
    <property type="match status" value="1"/>
</dbReference>
<dbReference type="AlphaFoldDB" id="A0A2T0U4Y1"/>
<feature type="region of interest" description="Disordered" evidence="8">
    <location>
        <begin position="41"/>
        <end position="94"/>
    </location>
</feature>
<accession>A0A2T0U4Y1</accession>
<dbReference type="Proteomes" id="UP000237822">
    <property type="component" value="Unassembled WGS sequence"/>
</dbReference>
<evidence type="ECO:0000256" key="1">
    <source>
        <dbReference type="ARBA" id="ARBA00004496"/>
    </source>
</evidence>
<comment type="caution">
    <text evidence="9">The sequence shown here is derived from an EMBL/GenBank/DDBJ whole genome shotgun (WGS) entry which is preliminary data.</text>
</comment>
<keyword evidence="4" id="KW-0132">Cell division</keyword>
<evidence type="ECO:0000256" key="8">
    <source>
        <dbReference type="SAM" id="MobiDB-lite"/>
    </source>
</evidence>
<dbReference type="RefSeq" id="WP_106298711.1">
    <property type="nucleotide sequence ID" value="NZ_PVTI01000029.1"/>
</dbReference>
<evidence type="ECO:0000313" key="10">
    <source>
        <dbReference type="Proteomes" id="UP000237822"/>
    </source>
</evidence>
<dbReference type="Pfam" id="PF05103">
    <property type="entry name" value="DivIVA"/>
    <property type="match status" value="1"/>
</dbReference>
<dbReference type="GO" id="GO:0005737">
    <property type="term" value="C:cytoplasm"/>
    <property type="evidence" value="ECO:0007669"/>
    <property type="project" value="UniProtKB-SubCell"/>
</dbReference>
<dbReference type="EMBL" id="PVTI01000029">
    <property type="protein sequence ID" value="PRY52960.1"/>
    <property type="molecule type" value="Genomic_DNA"/>
</dbReference>
<feature type="region of interest" description="Disordered" evidence="8">
    <location>
        <begin position="1"/>
        <end position="24"/>
    </location>
</feature>